<sequence>MEFIIFLLLIWFFSRIFRKRNKGPVDKWQAFEREAEKQKKLQQRYDNYMMSLPELQGDGSYSQKLRGELAYKDTLDQFGEWIERYHPGEDEINVIVEAITAKDGALQVRVEAGNAVIGFIPREEAAEFHKELTAIGKAARVGAKFYWSPHDGKSSVSLDVVRPLRQV</sequence>
<accession>A0A6J6CM35</accession>
<name>A0A6J6CM35_9ZZZZ</name>
<dbReference type="EMBL" id="CAEZST010000031">
    <property type="protein sequence ID" value="CAB4552254.1"/>
    <property type="molecule type" value="Genomic_DNA"/>
</dbReference>
<evidence type="ECO:0000313" key="1">
    <source>
        <dbReference type="EMBL" id="CAB4552254.1"/>
    </source>
</evidence>
<gene>
    <name evidence="1" type="ORF">UFOPK1503_01136</name>
</gene>
<protein>
    <submittedName>
        <fullName evidence="1">Unannotated protein</fullName>
    </submittedName>
</protein>
<dbReference type="AlphaFoldDB" id="A0A6J6CM35"/>
<organism evidence="1">
    <name type="scientific">freshwater metagenome</name>
    <dbReference type="NCBI Taxonomy" id="449393"/>
    <lineage>
        <taxon>unclassified sequences</taxon>
        <taxon>metagenomes</taxon>
        <taxon>ecological metagenomes</taxon>
    </lineage>
</organism>
<proteinExistence type="predicted"/>
<reference evidence="1" key="1">
    <citation type="submission" date="2020-05" db="EMBL/GenBank/DDBJ databases">
        <authorList>
            <person name="Chiriac C."/>
            <person name="Salcher M."/>
            <person name="Ghai R."/>
            <person name="Kavagutti S V."/>
        </authorList>
    </citation>
    <scope>NUCLEOTIDE SEQUENCE</scope>
</reference>